<organism evidence="3 4">
    <name type="scientific">Leifsonia williamsii</name>
    <dbReference type="NCBI Taxonomy" id="3035919"/>
    <lineage>
        <taxon>Bacteria</taxon>
        <taxon>Bacillati</taxon>
        <taxon>Actinomycetota</taxon>
        <taxon>Actinomycetes</taxon>
        <taxon>Micrococcales</taxon>
        <taxon>Microbacteriaceae</taxon>
        <taxon>Leifsonia</taxon>
    </lineage>
</organism>
<feature type="transmembrane region" description="Helical" evidence="1">
    <location>
        <begin position="210"/>
        <end position="239"/>
    </location>
</feature>
<gene>
    <name evidence="3" type="ORF">P5G50_12795</name>
</gene>
<feature type="domain" description="DUF1206" evidence="2">
    <location>
        <begin position="129"/>
        <end position="194"/>
    </location>
</feature>
<protein>
    <submittedName>
        <fullName evidence="3">DUF1206 domain-containing protein</fullName>
    </submittedName>
</protein>
<keyword evidence="1" id="KW-0472">Membrane</keyword>
<feature type="transmembrane region" description="Helical" evidence="1">
    <location>
        <begin position="128"/>
        <end position="145"/>
    </location>
</feature>
<sequence length="289" mass="29263">MTAGSTSDVSGTAGTAGTVQAAGEHVRRVARGARDSTILHVLARVGFAASGLVQVLLGALAIQLGVNHFADADQSGALEQLGRLPGGFVLLWVSAIGLLSLAIWLVVEAAVLRAAKTSTLWARRLRNLGKAAAYAALALTALGVAQGHPSDASSSTRLLSTQLLALPGGAALLVLVGLAVIGVGGYLVVKGVRRRFLRDIELPDLTGMATVLTLLGVAGYLAKGFVLGVAGSLFIVAAVTVRPDAASGLYGAFESLLTLPLGVVLLIATGAGLIASGAYNALRAWVARF</sequence>
<evidence type="ECO:0000313" key="3">
    <source>
        <dbReference type="EMBL" id="MDN4615325.1"/>
    </source>
</evidence>
<feature type="transmembrane region" description="Helical" evidence="1">
    <location>
        <begin position="41"/>
        <end position="66"/>
    </location>
</feature>
<dbReference type="Pfam" id="PF06724">
    <property type="entry name" value="DUF1206"/>
    <property type="match status" value="3"/>
</dbReference>
<proteinExistence type="predicted"/>
<comment type="caution">
    <text evidence="3">The sequence shown here is derived from an EMBL/GenBank/DDBJ whole genome shotgun (WGS) entry which is preliminary data.</text>
</comment>
<dbReference type="Proteomes" id="UP001174208">
    <property type="component" value="Unassembled WGS sequence"/>
</dbReference>
<evidence type="ECO:0000256" key="1">
    <source>
        <dbReference type="SAM" id="Phobius"/>
    </source>
</evidence>
<keyword evidence="1" id="KW-0812">Transmembrane</keyword>
<evidence type="ECO:0000313" key="4">
    <source>
        <dbReference type="Proteomes" id="UP001174208"/>
    </source>
</evidence>
<dbReference type="EMBL" id="JAROCF010000001">
    <property type="protein sequence ID" value="MDN4615325.1"/>
    <property type="molecule type" value="Genomic_DNA"/>
</dbReference>
<keyword evidence="4" id="KW-1185">Reference proteome</keyword>
<dbReference type="RefSeq" id="WP_301208485.1">
    <property type="nucleotide sequence ID" value="NZ_JAROCF010000001.1"/>
</dbReference>
<feature type="domain" description="DUF1206" evidence="2">
    <location>
        <begin position="218"/>
        <end position="286"/>
    </location>
</feature>
<feature type="transmembrane region" description="Helical" evidence="1">
    <location>
        <begin position="165"/>
        <end position="189"/>
    </location>
</feature>
<accession>A0ABT8KCY3</accession>
<keyword evidence="1" id="KW-1133">Transmembrane helix</keyword>
<feature type="transmembrane region" description="Helical" evidence="1">
    <location>
        <begin position="259"/>
        <end position="282"/>
    </location>
</feature>
<feature type="transmembrane region" description="Helical" evidence="1">
    <location>
        <begin position="86"/>
        <end position="107"/>
    </location>
</feature>
<feature type="domain" description="DUF1206" evidence="2">
    <location>
        <begin position="45"/>
        <end position="110"/>
    </location>
</feature>
<evidence type="ECO:0000259" key="2">
    <source>
        <dbReference type="Pfam" id="PF06724"/>
    </source>
</evidence>
<dbReference type="InterPro" id="IPR009597">
    <property type="entry name" value="DUF1206"/>
</dbReference>
<name>A0ABT8KCY3_9MICO</name>
<reference evidence="3" key="1">
    <citation type="submission" date="2023-06" db="EMBL/GenBank/DDBJ databases">
        <title>MT1 and MT2 Draft Genomes of Novel Species.</title>
        <authorList>
            <person name="Venkateswaran K."/>
        </authorList>
    </citation>
    <scope>NUCLEOTIDE SEQUENCE</scope>
    <source>
        <strain evidence="3">F6_8S_P_1B</strain>
    </source>
</reference>